<dbReference type="PANTHER" id="PTHR43434">
    <property type="entry name" value="PHOSPHOGLYCOLATE PHOSPHATASE"/>
    <property type="match status" value="1"/>
</dbReference>
<dbReference type="PANTHER" id="PTHR43434:SF19">
    <property type="entry name" value="PHOSPHONOACETALDEHYDE HYDROLASE"/>
    <property type="match status" value="1"/>
</dbReference>
<organism evidence="1 2">
    <name type="scientific">Amycolatopsis antarctica</name>
    <dbReference type="NCBI Taxonomy" id="1854586"/>
    <lineage>
        <taxon>Bacteria</taxon>
        <taxon>Bacillati</taxon>
        <taxon>Actinomycetota</taxon>
        <taxon>Actinomycetes</taxon>
        <taxon>Pseudonocardiales</taxon>
        <taxon>Pseudonocardiaceae</taxon>
        <taxon>Amycolatopsis</taxon>
    </lineage>
</organism>
<dbReference type="Gene3D" id="3.40.50.1000">
    <property type="entry name" value="HAD superfamily/HAD-like"/>
    <property type="match status" value="1"/>
</dbReference>
<name>A0A263CY64_9PSEU</name>
<sequence>MLWDIDLTLIDLPGIGAEWYTHALATVTGETMREIPWFPGRTERAITTEVLAAHGIEADEELVRRMWSELVAVSAAQRDALPERGRALPGAAEALAALAATGGVVQTLVTGNLAEVALHKLSAFDLHGHLDFELGGYGSLSAHRPDLVDHAVRRSAAKHGVEYPPESVVVVGDTPHDIDAALTHGAIGIGVATGRFGMDELRASGAHTALPDLRDTTAVLAAVLR</sequence>
<comment type="caution">
    <text evidence="1">The sequence shown here is derived from an EMBL/GenBank/DDBJ whole genome shotgun (WGS) entry which is preliminary data.</text>
</comment>
<accession>A0A263CY64</accession>
<protein>
    <submittedName>
        <fullName evidence="1">Haloacid dehalogenase</fullName>
    </submittedName>
</protein>
<dbReference type="InterPro" id="IPR023214">
    <property type="entry name" value="HAD_sf"/>
</dbReference>
<reference evidence="1 2" key="1">
    <citation type="submission" date="2017-07" db="EMBL/GenBank/DDBJ databases">
        <title>Amycolatopsis antarcticus sp. nov., isolated from the surface of an Antarcticus brown macroalga.</title>
        <authorList>
            <person name="Wang J."/>
            <person name="Leiva S."/>
            <person name="Huang J."/>
            <person name="Huang Y."/>
        </authorList>
    </citation>
    <scope>NUCLEOTIDE SEQUENCE [LARGE SCALE GENOMIC DNA]</scope>
    <source>
        <strain evidence="1 2">AU-G6</strain>
    </source>
</reference>
<dbReference type="Proteomes" id="UP000242444">
    <property type="component" value="Unassembled WGS sequence"/>
</dbReference>
<evidence type="ECO:0000313" key="1">
    <source>
        <dbReference type="EMBL" id="OZM70276.1"/>
    </source>
</evidence>
<dbReference type="Gene3D" id="1.10.150.240">
    <property type="entry name" value="Putative phosphatase, domain 2"/>
    <property type="match status" value="1"/>
</dbReference>
<dbReference type="SFLD" id="SFLDS00003">
    <property type="entry name" value="Haloacid_Dehalogenase"/>
    <property type="match status" value="1"/>
</dbReference>
<dbReference type="InterPro" id="IPR023198">
    <property type="entry name" value="PGP-like_dom2"/>
</dbReference>
<dbReference type="InterPro" id="IPR050155">
    <property type="entry name" value="HAD-like_hydrolase_sf"/>
</dbReference>
<dbReference type="Pfam" id="PF12710">
    <property type="entry name" value="HAD"/>
    <property type="match status" value="1"/>
</dbReference>
<dbReference type="SFLD" id="SFLDG01129">
    <property type="entry name" value="C1.5:_HAD__Beta-PGM__Phosphata"/>
    <property type="match status" value="1"/>
</dbReference>
<dbReference type="GO" id="GO:0006281">
    <property type="term" value="P:DNA repair"/>
    <property type="evidence" value="ECO:0007669"/>
    <property type="project" value="TreeGrafter"/>
</dbReference>
<keyword evidence="2" id="KW-1185">Reference proteome</keyword>
<evidence type="ECO:0000313" key="2">
    <source>
        <dbReference type="Proteomes" id="UP000242444"/>
    </source>
</evidence>
<dbReference type="SUPFAM" id="SSF56784">
    <property type="entry name" value="HAD-like"/>
    <property type="match status" value="1"/>
</dbReference>
<dbReference type="AlphaFoldDB" id="A0A263CY64"/>
<proteinExistence type="predicted"/>
<dbReference type="EMBL" id="NKYE01000022">
    <property type="protein sequence ID" value="OZM70276.1"/>
    <property type="molecule type" value="Genomic_DNA"/>
</dbReference>
<dbReference type="GO" id="GO:0005829">
    <property type="term" value="C:cytosol"/>
    <property type="evidence" value="ECO:0007669"/>
    <property type="project" value="TreeGrafter"/>
</dbReference>
<dbReference type="InParanoid" id="A0A263CY64"/>
<dbReference type="OrthoDB" id="9781769at2"/>
<dbReference type="GO" id="GO:0008967">
    <property type="term" value="F:phosphoglycolate phosphatase activity"/>
    <property type="evidence" value="ECO:0007669"/>
    <property type="project" value="TreeGrafter"/>
</dbReference>
<gene>
    <name evidence="1" type="ORF">CFN78_26400</name>
</gene>
<dbReference type="InterPro" id="IPR036412">
    <property type="entry name" value="HAD-like_sf"/>
</dbReference>